<dbReference type="GO" id="GO:0003723">
    <property type="term" value="F:RNA binding"/>
    <property type="evidence" value="ECO:0007669"/>
    <property type="project" value="InterPro"/>
</dbReference>
<dbReference type="Gene3D" id="3.30.2350.10">
    <property type="entry name" value="Pseudouridine synthase"/>
    <property type="match status" value="1"/>
</dbReference>
<dbReference type="SUPFAM" id="SSF55120">
    <property type="entry name" value="Pseudouridine synthase"/>
    <property type="match status" value="1"/>
</dbReference>
<gene>
    <name evidence="3" type="ORF">A3C11_01235</name>
</gene>
<dbReference type="InterPro" id="IPR050188">
    <property type="entry name" value="RluA_PseudoU_synthase"/>
</dbReference>
<protein>
    <recommendedName>
        <fullName evidence="2">Pseudouridine synthase RsuA/RluA-like domain-containing protein</fullName>
    </recommendedName>
</protein>
<dbReference type="GO" id="GO:0009982">
    <property type="term" value="F:pseudouridine synthase activity"/>
    <property type="evidence" value="ECO:0007669"/>
    <property type="project" value="InterPro"/>
</dbReference>
<proteinExistence type="inferred from homology"/>
<dbReference type="EMBL" id="MHQJ01000051">
    <property type="protein sequence ID" value="OHA00323.1"/>
    <property type="molecule type" value="Genomic_DNA"/>
</dbReference>
<dbReference type="PANTHER" id="PTHR21600:SF87">
    <property type="entry name" value="RNA PSEUDOURIDYLATE SYNTHASE DOMAIN-CONTAINING PROTEIN 1"/>
    <property type="match status" value="1"/>
</dbReference>
<dbReference type="InterPro" id="IPR006145">
    <property type="entry name" value="PsdUridine_synth_RsuA/RluA"/>
</dbReference>
<evidence type="ECO:0000256" key="1">
    <source>
        <dbReference type="ARBA" id="ARBA00010876"/>
    </source>
</evidence>
<name>A0A1G2KLK1_9BACT</name>
<dbReference type="PROSITE" id="PS01129">
    <property type="entry name" value="PSI_RLU"/>
    <property type="match status" value="1"/>
</dbReference>
<accession>A0A1G2KLK1</accession>
<comment type="similarity">
    <text evidence="1">Belongs to the pseudouridine synthase RluA family.</text>
</comment>
<comment type="caution">
    <text evidence="3">The sequence shown here is derived from an EMBL/GenBank/DDBJ whole genome shotgun (WGS) entry which is preliminary data.</text>
</comment>
<dbReference type="GO" id="GO:0000455">
    <property type="term" value="P:enzyme-directed rRNA pseudouridine synthesis"/>
    <property type="evidence" value="ECO:0007669"/>
    <property type="project" value="TreeGrafter"/>
</dbReference>
<dbReference type="Proteomes" id="UP000177362">
    <property type="component" value="Unassembled WGS sequence"/>
</dbReference>
<dbReference type="InterPro" id="IPR006224">
    <property type="entry name" value="PsdUridine_synth_RluA-like_CS"/>
</dbReference>
<dbReference type="STRING" id="1802271.A3C11_01235"/>
<dbReference type="InterPro" id="IPR020103">
    <property type="entry name" value="PsdUridine_synth_cat_dom_sf"/>
</dbReference>
<dbReference type="Pfam" id="PF00849">
    <property type="entry name" value="PseudoU_synth_2"/>
    <property type="match status" value="1"/>
</dbReference>
<reference evidence="3 4" key="1">
    <citation type="journal article" date="2016" name="Nat. Commun.">
        <title>Thousands of microbial genomes shed light on interconnected biogeochemical processes in an aquifer system.</title>
        <authorList>
            <person name="Anantharaman K."/>
            <person name="Brown C.T."/>
            <person name="Hug L.A."/>
            <person name="Sharon I."/>
            <person name="Castelle C.J."/>
            <person name="Probst A.J."/>
            <person name="Thomas B.C."/>
            <person name="Singh A."/>
            <person name="Wilkins M.J."/>
            <person name="Karaoz U."/>
            <person name="Brodie E.L."/>
            <person name="Williams K.H."/>
            <person name="Hubbard S.S."/>
            <person name="Banfield J.F."/>
        </authorList>
    </citation>
    <scope>NUCLEOTIDE SEQUENCE [LARGE SCALE GENOMIC DNA]</scope>
</reference>
<evidence type="ECO:0000313" key="3">
    <source>
        <dbReference type="EMBL" id="OHA00323.1"/>
    </source>
</evidence>
<sequence length="273" mass="30259">MQSFSPAIFSRLADGAQMKNVELIYQDADLIVVSKPAGMPVHEIVQRGSPQSKRSDDYTLVDWLLEKFPEIKDVGDLPAAAFREEGSVHGLPYRPGIVQRLDKQTSGVMVIARNQESFLRLKEIFKSRSIEKIYTALVCKPMKEKNGVIDKPLGRLAKSPTKVGIESPKGKIKNAKEAVTEFRVVKNFAETALLEVKPKTGRMHQIRVHLASIGHPVAGDLVYGGKNVCLKELGRYFLHASSLSFSFREGQRLTFSADLPEELENALAGQTLA</sequence>
<dbReference type="PANTHER" id="PTHR21600">
    <property type="entry name" value="MITOCHONDRIAL RNA PSEUDOURIDINE SYNTHASE"/>
    <property type="match status" value="1"/>
</dbReference>
<dbReference type="AlphaFoldDB" id="A0A1G2KLK1"/>
<evidence type="ECO:0000259" key="2">
    <source>
        <dbReference type="Pfam" id="PF00849"/>
    </source>
</evidence>
<dbReference type="GO" id="GO:0140098">
    <property type="term" value="F:catalytic activity, acting on RNA"/>
    <property type="evidence" value="ECO:0007669"/>
    <property type="project" value="UniProtKB-ARBA"/>
</dbReference>
<evidence type="ECO:0000313" key="4">
    <source>
        <dbReference type="Proteomes" id="UP000177362"/>
    </source>
</evidence>
<feature type="domain" description="Pseudouridine synthase RsuA/RluA-like" evidence="2">
    <location>
        <begin position="29"/>
        <end position="212"/>
    </location>
</feature>
<organism evidence="3 4">
    <name type="scientific">Candidatus Sungbacteria bacterium RIFCSPHIGHO2_02_FULL_49_12</name>
    <dbReference type="NCBI Taxonomy" id="1802271"/>
    <lineage>
        <taxon>Bacteria</taxon>
        <taxon>Candidatus Sungiibacteriota</taxon>
    </lineage>
</organism>
<dbReference type="CDD" id="cd02869">
    <property type="entry name" value="PseudoU_synth_RluA_like"/>
    <property type="match status" value="1"/>
</dbReference>